<reference evidence="8 9" key="1">
    <citation type="submission" date="2017-12" db="EMBL/GenBank/DDBJ databases">
        <authorList>
            <person name="Hurst M.R.H."/>
        </authorList>
    </citation>
    <scope>NUCLEOTIDE SEQUENCE [LARGE SCALE GENOMIC DNA]</scope>
    <source>
        <strain evidence="8 9">SY-3-19</strain>
    </source>
</reference>
<gene>
    <name evidence="8" type="ORF">CW354_10830</name>
</gene>
<evidence type="ECO:0000256" key="3">
    <source>
        <dbReference type="ARBA" id="ARBA00023082"/>
    </source>
</evidence>
<accession>A0A2S7K4Y7</accession>
<dbReference type="InterPro" id="IPR039425">
    <property type="entry name" value="RNA_pol_sigma-70-like"/>
</dbReference>
<feature type="compositionally biased region" description="Low complexity" evidence="5">
    <location>
        <begin position="17"/>
        <end position="31"/>
    </location>
</feature>
<dbReference type="InterPro" id="IPR036388">
    <property type="entry name" value="WH-like_DNA-bd_sf"/>
</dbReference>
<evidence type="ECO:0000313" key="8">
    <source>
        <dbReference type="EMBL" id="PQA87570.1"/>
    </source>
</evidence>
<comment type="caution">
    <text evidence="8">The sequence shown here is derived from an EMBL/GenBank/DDBJ whole genome shotgun (WGS) entry which is preliminary data.</text>
</comment>
<evidence type="ECO:0008006" key="10">
    <source>
        <dbReference type="Google" id="ProtNLM"/>
    </source>
</evidence>
<feature type="region of interest" description="Disordered" evidence="5">
    <location>
        <begin position="1"/>
        <end position="31"/>
    </location>
</feature>
<protein>
    <recommendedName>
        <fullName evidence="10">RNA polymerase subunit sigma-70</fullName>
    </recommendedName>
</protein>
<dbReference type="Pfam" id="PF04542">
    <property type="entry name" value="Sigma70_r2"/>
    <property type="match status" value="1"/>
</dbReference>
<keyword evidence="2" id="KW-0805">Transcription regulation</keyword>
<comment type="similarity">
    <text evidence="1">Belongs to the sigma-70 factor family. ECF subfamily.</text>
</comment>
<dbReference type="GO" id="GO:0016987">
    <property type="term" value="F:sigma factor activity"/>
    <property type="evidence" value="ECO:0007669"/>
    <property type="project" value="UniProtKB-KW"/>
</dbReference>
<dbReference type="InterPro" id="IPR013249">
    <property type="entry name" value="RNA_pol_sigma70_r4_t2"/>
</dbReference>
<feature type="domain" description="RNA polymerase sigma factor 70 region 4 type 2" evidence="7">
    <location>
        <begin position="139"/>
        <end position="191"/>
    </location>
</feature>
<keyword evidence="4" id="KW-0804">Transcription</keyword>
<dbReference type="NCBIfam" id="TIGR02937">
    <property type="entry name" value="sigma70-ECF"/>
    <property type="match status" value="1"/>
</dbReference>
<proteinExistence type="inferred from homology"/>
<dbReference type="GO" id="GO:0003677">
    <property type="term" value="F:DNA binding"/>
    <property type="evidence" value="ECO:0007669"/>
    <property type="project" value="InterPro"/>
</dbReference>
<dbReference type="PANTHER" id="PTHR43133">
    <property type="entry name" value="RNA POLYMERASE ECF-TYPE SIGMA FACTO"/>
    <property type="match status" value="1"/>
</dbReference>
<dbReference type="PANTHER" id="PTHR43133:SF63">
    <property type="entry name" value="RNA POLYMERASE SIGMA FACTOR FECI-RELATED"/>
    <property type="match status" value="1"/>
</dbReference>
<evidence type="ECO:0000259" key="7">
    <source>
        <dbReference type="Pfam" id="PF08281"/>
    </source>
</evidence>
<dbReference type="Pfam" id="PF08281">
    <property type="entry name" value="Sigma70_r4_2"/>
    <property type="match status" value="1"/>
</dbReference>
<evidence type="ECO:0000256" key="2">
    <source>
        <dbReference type="ARBA" id="ARBA00023015"/>
    </source>
</evidence>
<dbReference type="SUPFAM" id="SSF88946">
    <property type="entry name" value="Sigma2 domain of RNA polymerase sigma factors"/>
    <property type="match status" value="1"/>
</dbReference>
<evidence type="ECO:0000256" key="5">
    <source>
        <dbReference type="SAM" id="MobiDB-lite"/>
    </source>
</evidence>
<dbReference type="SUPFAM" id="SSF88659">
    <property type="entry name" value="Sigma3 and sigma4 domains of RNA polymerase sigma factors"/>
    <property type="match status" value="1"/>
</dbReference>
<keyword evidence="9" id="KW-1185">Reference proteome</keyword>
<name>A0A2S7K4Y7_9PROT</name>
<evidence type="ECO:0000313" key="9">
    <source>
        <dbReference type="Proteomes" id="UP000239504"/>
    </source>
</evidence>
<dbReference type="InterPro" id="IPR007627">
    <property type="entry name" value="RNA_pol_sigma70_r2"/>
</dbReference>
<dbReference type="InterPro" id="IPR013325">
    <property type="entry name" value="RNA_pol_sigma_r2"/>
</dbReference>
<evidence type="ECO:0000259" key="6">
    <source>
        <dbReference type="Pfam" id="PF04542"/>
    </source>
</evidence>
<dbReference type="InterPro" id="IPR013324">
    <property type="entry name" value="RNA_pol_sigma_r3/r4-like"/>
</dbReference>
<dbReference type="GO" id="GO:0006352">
    <property type="term" value="P:DNA-templated transcription initiation"/>
    <property type="evidence" value="ECO:0007669"/>
    <property type="project" value="InterPro"/>
</dbReference>
<dbReference type="OrthoDB" id="9794372at2"/>
<evidence type="ECO:0000256" key="4">
    <source>
        <dbReference type="ARBA" id="ARBA00023163"/>
    </source>
</evidence>
<dbReference type="InterPro" id="IPR014284">
    <property type="entry name" value="RNA_pol_sigma-70_dom"/>
</dbReference>
<keyword evidence="3" id="KW-0731">Sigma factor</keyword>
<evidence type="ECO:0000256" key="1">
    <source>
        <dbReference type="ARBA" id="ARBA00010641"/>
    </source>
</evidence>
<dbReference type="AlphaFoldDB" id="A0A2S7K4Y7"/>
<feature type="domain" description="RNA polymerase sigma-70 region 2" evidence="6">
    <location>
        <begin position="40"/>
        <end position="103"/>
    </location>
</feature>
<sequence>MGTRRGKPAAPAPEGPMPADDGLPSASSAAPDAFDLEDAYRSYHGPLVSFLSNRLPEKSVASDIAHTVFAALAARPSLDAVRNVRQYLFRAARNQLADYYRKEHAQEERAERFKADPLAANGQEAPCPEDEAIRRDQLNRLRAIIAAMPVKRRQVFMLARFQELTESEIAERLGMKPDAVSKHVSRAMRDCKKEMLKIFDDAPANQDAEDLNGRGSRKR</sequence>
<organism evidence="8 9">
    <name type="scientific">Hyphococcus luteus</name>
    <dbReference type="NCBI Taxonomy" id="2058213"/>
    <lineage>
        <taxon>Bacteria</taxon>
        <taxon>Pseudomonadati</taxon>
        <taxon>Pseudomonadota</taxon>
        <taxon>Alphaproteobacteria</taxon>
        <taxon>Parvularculales</taxon>
        <taxon>Parvularculaceae</taxon>
        <taxon>Hyphococcus</taxon>
    </lineage>
</organism>
<dbReference type="Gene3D" id="1.10.10.10">
    <property type="entry name" value="Winged helix-like DNA-binding domain superfamily/Winged helix DNA-binding domain"/>
    <property type="match status" value="1"/>
</dbReference>
<dbReference type="Gene3D" id="1.10.1740.10">
    <property type="match status" value="1"/>
</dbReference>
<dbReference type="Proteomes" id="UP000239504">
    <property type="component" value="Unassembled WGS sequence"/>
</dbReference>
<dbReference type="EMBL" id="PJCH01000006">
    <property type="protein sequence ID" value="PQA87570.1"/>
    <property type="molecule type" value="Genomic_DNA"/>
</dbReference>